<protein>
    <recommendedName>
        <fullName evidence="3">HNH nuclease domain-containing protein</fullName>
    </recommendedName>
</protein>
<evidence type="ECO:0000313" key="2">
    <source>
        <dbReference type="Proteomes" id="UP000091967"/>
    </source>
</evidence>
<organism evidence="1 2">
    <name type="scientific">Fusarium poae</name>
    <dbReference type="NCBI Taxonomy" id="36050"/>
    <lineage>
        <taxon>Eukaryota</taxon>
        <taxon>Fungi</taxon>
        <taxon>Dikarya</taxon>
        <taxon>Ascomycota</taxon>
        <taxon>Pezizomycotina</taxon>
        <taxon>Sordariomycetes</taxon>
        <taxon>Hypocreomycetidae</taxon>
        <taxon>Hypocreales</taxon>
        <taxon>Nectriaceae</taxon>
        <taxon>Fusarium</taxon>
    </lineage>
</organism>
<sequence length="348" mass="41089">MWYGLPEAHALKLQYDSWTQWEKLMRRQKSRVHKRLTSRDTFKRLFGTSETHMGLLSTGGEWGIMFSKMLDEYCPGHINQDLRWDPILGRWDRVIITQPAQLFPRSEEAFMNAIFTGKGEVDEIYSPKNGLFTHTDIKEALDKGYIAIVPDIDLQPIEPWRRFNLDEFRKVKTWEEKPVKDYKVIVIDKQHKEVMQQSIDSFPKKKDDIRLIDLHNRKLNFRTEFRPRERYIWWMFLNAILHTHWRDKLRAPHVQQELRKYTRYWGRDGKYVKKNQLLGIADELGRDVASLVTDGLGEVDGERISFEAVHALVEAAAVKSVKEINDLLQNGDADDSDDTEYGEMMLFD</sequence>
<proteinExistence type="predicted"/>
<accession>A0A1B8AZB6</accession>
<keyword evidence="2" id="KW-1185">Reference proteome</keyword>
<comment type="caution">
    <text evidence="1">The sequence shown here is derived from an EMBL/GenBank/DDBJ whole genome shotgun (WGS) entry which is preliminary data.</text>
</comment>
<evidence type="ECO:0008006" key="3">
    <source>
        <dbReference type="Google" id="ProtNLM"/>
    </source>
</evidence>
<dbReference type="STRING" id="36050.A0A1B8AZB6"/>
<dbReference type="Proteomes" id="UP000091967">
    <property type="component" value="Unassembled WGS sequence"/>
</dbReference>
<reference evidence="1 2" key="1">
    <citation type="submission" date="2016-06" db="EMBL/GenBank/DDBJ databases">
        <title>Living apart together: crosstalk between the core and supernumerary genomes in a fungal plant pathogen.</title>
        <authorList>
            <person name="Vanheule A."/>
            <person name="Audenaert K."/>
            <person name="Warris S."/>
            <person name="Van De Geest H."/>
            <person name="Schijlen E."/>
            <person name="Hofte M."/>
            <person name="De Saeger S."/>
            <person name="Haesaert G."/>
            <person name="Waalwijk C."/>
            <person name="Van Der Lee T."/>
        </authorList>
    </citation>
    <scope>NUCLEOTIDE SEQUENCE [LARGE SCALE GENOMIC DNA]</scope>
    <source>
        <strain evidence="1 2">2516</strain>
    </source>
</reference>
<dbReference type="EMBL" id="LYXU01000002">
    <property type="protein sequence ID" value="OBS25845.1"/>
    <property type="molecule type" value="Genomic_DNA"/>
</dbReference>
<name>A0A1B8AZB6_FUSPO</name>
<evidence type="ECO:0000313" key="1">
    <source>
        <dbReference type="EMBL" id="OBS25845.1"/>
    </source>
</evidence>
<dbReference type="AlphaFoldDB" id="A0A1B8AZB6"/>
<gene>
    <name evidence="1" type="ORF">FPOA_06380</name>
</gene>